<proteinExistence type="predicted"/>
<sequence>MLTTFRLLCRAEPRLTKSAKEISGYEMVTGPGSTVISLWACGWVRGRSFSSRTFPLDGWADQDTRRLETFLKGRAEVCVSHIYPILLYRLSVLPLPYARLMQLVRTLFSFLWRGKAPMVSREVCCLHPSEGGLGMPSIEIRQYMLRITFLDRMCRGSNEEGAFLERRRPETFSIPEKCALVRTRGRPFTTCRVLFFIVNVVAL</sequence>
<dbReference type="EMBL" id="CAHIKZ030005600">
    <property type="protein sequence ID" value="CAE1331312.1"/>
    <property type="molecule type" value="Genomic_DNA"/>
</dbReference>
<gene>
    <name evidence="1" type="ORF">SPHA_80514</name>
</gene>
<protein>
    <submittedName>
        <fullName evidence="1">Uncharacterized protein</fullName>
    </submittedName>
</protein>
<keyword evidence="2" id="KW-1185">Reference proteome</keyword>
<organism evidence="1 2">
    <name type="scientific">Acanthosepion pharaonis</name>
    <name type="common">Pharaoh cuttlefish</name>
    <name type="synonym">Sepia pharaonis</name>
    <dbReference type="NCBI Taxonomy" id="158019"/>
    <lineage>
        <taxon>Eukaryota</taxon>
        <taxon>Metazoa</taxon>
        <taxon>Spiralia</taxon>
        <taxon>Lophotrochozoa</taxon>
        <taxon>Mollusca</taxon>
        <taxon>Cephalopoda</taxon>
        <taxon>Coleoidea</taxon>
        <taxon>Decapodiformes</taxon>
        <taxon>Sepiida</taxon>
        <taxon>Sepiina</taxon>
        <taxon>Sepiidae</taxon>
        <taxon>Acanthosepion</taxon>
    </lineage>
</organism>
<dbReference type="OrthoDB" id="6143068at2759"/>
<evidence type="ECO:0000313" key="1">
    <source>
        <dbReference type="EMBL" id="CAE1331312.1"/>
    </source>
</evidence>
<name>A0A812F0J7_ACAPH</name>
<dbReference type="AlphaFoldDB" id="A0A812F0J7"/>
<accession>A0A812F0J7</accession>
<evidence type="ECO:0000313" key="2">
    <source>
        <dbReference type="Proteomes" id="UP000597762"/>
    </source>
</evidence>
<reference evidence="1" key="1">
    <citation type="submission" date="2021-01" db="EMBL/GenBank/DDBJ databases">
        <authorList>
            <person name="Li R."/>
            <person name="Bekaert M."/>
        </authorList>
    </citation>
    <scope>NUCLEOTIDE SEQUENCE</scope>
    <source>
        <strain evidence="1">Farmed</strain>
    </source>
</reference>
<comment type="caution">
    <text evidence="1">The sequence shown here is derived from an EMBL/GenBank/DDBJ whole genome shotgun (WGS) entry which is preliminary data.</text>
</comment>
<dbReference type="Proteomes" id="UP000597762">
    <property type="component" value="Unassembled WGS sequence"/>
</dbReference>